<dbReference type="InterPro" id="IPR001567">
    <property type="entry name" value="Pept_M3A_M3B_dom"/>
</dbReference>
<comment type="catalytic activity">
    <reaction evidence="1">
        <text>Release of an N-terminal octapeptide as second stage of processing of some proteins imported into the mitochondrion.</text>
        <dbReference type="EC" id="3.4.24.59"/>
    </reaction>
</comment>
<dbReference type="GO" id="GO:0006627">
    <property type="term" value="P:protein processing involved in protein targeting to mitochondrion"/>
    <property type="evidence" value="ECO:0007669"/>
    <property type="project" value="TreeGrafter"/>
</dbReference>
<evidence type="ECO:0000256" key="15">
    <source>
        <dbReference type="RuleBase" id="RU003435"/>
    </source>
</evidence>
<dbReference type="PANTHER" id="PTHR11804">
    <property type="entry name" value="PROTEASE M3 THIMET OLIGOPEPTIDASE-RELATED"/>
    <property type="match status" value="1"/>
</dbReference>
<dbReference type="Gene3D" id="1.10.1370.10">
    <property type="entry name" value="Neurolysin, domain 3"/>
    <property type="match status" value="1"/>
</dbReference>
<comment type="subcellular location">
    <subcellularLocation>
        <location evidence="2">Mitochondrion matrix</location>
    </subcellularLocation>
</comment>
<evidence type="ECO:0000256" key="10">
    <source>
        <dbReference type="ARBA" id="ARBA00022946"/>
    </source>
</evidence>
<dbReference type="InterPro" id="IPR024077">
    <property type="entry name" value="Neurolysin/TOP_dom2"/>
</dbReference>
<evidence type="ECO:0000313" key="18">
    <source>
        <dbReference type="Proteomes" id="UP000054279"/>
    </source>
</evidence>
<dbReference type="SUPFAM" id="SSF55486">
    <property type="entry name" value="Metalloproteases ('zincins'), catalytic domain"/>
    <property type="match status" value="1"/>
</dbReference>
<evidence type="ECO:0000313" key="17">
    <source>
        <dbReference type="EMBL" id="KIJ26908.1"/>
    </source>
</evidence>
<reference evidence="17 18" key="1">
    <citation type="submission" date="2014-06" db="EMBL/GenBank/DDBJ databases">
        <title>Evolutionary Origins and Diversification of the Mycorrhizal Mutualists.</title>
        <authorList>
            <consortium name="DOE Joint Genome Institute"/>
            <consortium name="Mycorrhizal Genomics Consortium"/>
            <person name="Kohler A."/>
            <person name="Kuo A."/>
            <person name="Nagy L.G."/>
            <person name="Floudas D."/>
            <person name="Copeland A."/>
            <person name="Barry K.W."/>
            <person name="Cichocki N."/>
            <person name="Veneault-Fourrey C."/>
            <person name="LaButti K."/>
            <person name="Lindquist E.A."/>
            <person name="Lipzen A."/>
            <person name="Lundell T."/>
            <person name="Morin E."/>
            <person name="Murat C."/>
            <person name="Riley R."/>
            <person name="Ohm R."/>
            <person name="Sun H."/>
            <person name="Tunlid A."/>
            <person name="Henrissat B."/>
            <person name="Grigoriev I.V."/>
            <person name="Hibbett D.S."/>
            <person name="Martin F."/>
        </authorList>
    </citation>
    <scope>NUCLEOTIDE SEQUENCE [LARGE SCALE GENOMIC DNA]</scope>
    <source>
        <strain evidence="17 18">SS14</strain>
    </source>
</reference>
<dbReference type="PANTHER" id="PTHR11804:SF79">
    <property type="entry name" value="MITOCHONDRIAL INTERMEDIATE PEPTIDASE"/>
    <property type="match status" value="1"/>
</dbReference>
<evidence type="ECO:0000256" key="8">
    <source>
        <dbReference type="ARBA" id="ARBA00022801"/>
    </source>
</evidence>
<dbReference type="Gene3D" id="3.40.390.10">
    <property type="entry name" value="Collagenase (Catalytic Domain)"/>
    <property type="match status" value="1"/>
</dbReference>
<feature type="domain" description="Peptidase M3A/M3B catalytic" evidence="16">
    <location>
        <begin position="273"/>
        <end position="745"/>
    </location>
</feature>
<dbReference type="GO" id="GO:0004222">
    <property type="term" value="F:metalloendopeptidase activity"/>
    <property type="evidence" value="ECO:0007669"/>
    <property type="project" value="UniProtKB-EC"/>
</dbReference>
<dbReference type="AlphaFoldDB" id="A0A0C9TCN4"/>
<evidence type="ECO:0000256" key="14">
    <source>
        <dbReference type="ARBA" id="ARBA00032470"/>
    </source>
</evidence>
<evidence type="ECO:0000256" key="2">
    <source>
        <dbReference type="ARBA" id="ARBA00004305"/>
    </source>
</evidence>
<dbReference type="GO" id="GO:0046872">
    <property type="term" value="F:metal ion binding"/>
    <property type="evidence" value="ECO:0007669"/>
    <property type="project" value="UniProtKB-UniRule"/>
</dbReference>
<name>A0A0C9TCN4_SPHS4</name>
<accession>A0A0C9TCN4</accession>
<evidence type="ECO:0000256" key="4">
    <source>
        <dbReference type="ARBA" id="ARBA00012441"/>
    </source>
</evidence>
<dbReference type="HOGENOM" id="CLU_001805_0_0_1"/>
<sequence>MLSGTIFRFKGCLRAPKPRSPLLRASYATTLQNASQDDQALVPLFDQVKSNPNGNGLEPITGLFHHPLLRHPSQFKIAATLTVNRAQRLVDRIANAPSVGPSEMRKVVKNLDRLSDLLCSVIDLSELVRSAHPEPVWSESANEAYEMLCEFMAVLNTHVGLSNTLKQVLADQSIVKDMSTEEYQTGLVFWRDFVRSGLDLSPSERDRFVSLSSEILTLGRTFLNGVATPRRPAILKPDEIVGTGGGAIGRMKIKAFRRVIEIQPGTQQAHIIMQSPEEDAARRKIYMASNSSTREQEEVLNRLLQARAELAMLGGKESFSHMVLEDKMAKSPENVQQFLDMRMLHTRPRANEAVQLMSFLKMKALRLQHQPQIYAWDREAFATPARPSPPIPIRALTAGRVFMGLSRLFKHLYGLSLRPADILVGEVWHSDVRKLEVVHEDEGVIGWIYVDLYRRVGKAAGAAHYTVVCSRRTDDDDEPGDFTAAEIANGPSIETMREMLPFNRYKVQGRPGTYQLPMAVLLFDFPRPYSDRSATLEWQDVLTICHEMGHAMHSMLGRTNFQNVSGTRCATDFVELPSILMEYFLTSPTVISLFTDNNTTHPIQSPQDTDNTFAVLDSHTQLLLSYMDQIYHSTLPLEPSFDSTTTYAELLNSKSPIPYAPGTSWQTQFGHLYSYGAQYYSYMLDRAIAGRVWHKLFAKNPLDRQAGEKFRSSVLVHGGGKDPWEMVGDVLDQEELKEGDAAAMKEVGRWSVEDDVAATMRL</sequence>
<dbReference type="Pfam" id="PF01432">
    <property type="entry name" value="Peptidase_M3"/>
    <property type="match status" value="1"/>
</dbReference>
<dbReference type="GO" id="GO:0006518">
    <property type="term" value="P:peptide metabolic process"/>
    <property type="evidence" value="ECO:0007669"/>
    <property type="project" value="TreeGrafter"/>
</dbReference>
<comment type="function">
    <text evidence="13">Cleaves proteins, imported into the mitochondrion, to their mature size. While most mitochondrial precursor proteins are processed to the mature form in one step by mitochondrial processing peptidase (MPP), the sequential cleavage by MIP of an octapeptide after initial processing by MPP is a required step for a subgroup of nuclear-encoded precursor proteins destined for the matrix or the inner membrane.</text>
</comment>
<protein>
    <recommendedName>
        <fullName evidence="5">Mitochondrial intermediate peptidase</fullName>
        <ecNumber evidence="4">3.4.24.59</ecNumber>
    </recommendedName>
    <alternativeName>
        <fullName evidence="14">Octapeptidyl aminopeptidase</fullName>
    </alternativeName>
</protein>
<evidence type="ECO:0000256" key="12">
    <source>
        <dbReference type="ARBA" id="ARBA00023128"/>
    </source>
</evidence>
<keyword evidence="18" id="KW-1185">Reference proteome</keyword>
<keyword evidence="10" id="KW-0809">Transit peptide</keyword>
<dbReference type="EC" id="3.4.24.59" evidence="4"/>
<keyword evidence="6 15" id="KW-0645">Protease</keyword>
<keyword evidence="12" id="KW-0496">Mitochondrion</keyword>
<organism evidence="17 18">
    <name type="scientific">Sphaerobolus stellatus (strain SS14)</name>
    <dbReference type="NCBI Taxonomy" id="990650"/>
    <lineage>
        <taxon>Eukaryota</taxon>
        <taxon>Fungi</taxon>
        <taxon>Dikarya</taxon>
        <taxon>Basidiomycota</taxon>
        <taxon>Agaricomycotina</taxon>
        <taxon>Agaricomycetes</taxon>
        <taxon>Phallomycetidae</taxon>
        <taxon>Geastrales</taxon>
        <taxon>Sphaerobolaceae</taxon>
        <taxon>Sphaerobolus</taxon>
    </lineage>
</organism>
<dbReference type="GO" id="GO:0005759">
    <property type="term" value="C:mitochondrial matrix"/>
    <property type="evidence" value="ECO:0007669"/>
    <property type="project" value="UniProtKB-SubCell"/>
</dbReference>
<proteinExistence type="inferred from homology"/>
<evidence type="ECO:0000256" key="1">
    <source>
        <dbReference type="ARBA" id="ARBA00000436"/>
    </source>
</evidence>
<evidence type="ECO:0000256" key="3">
    <source>
        <dbReference type="ARBA" id="ARBA00006040"/>
    </source>
</evidence>
<evidence type="ECO:0000256" key="11">
    <source>
        <dbReference type="ARBA" id="ARBA00023049"/>
    </source>
</evidence>
<evidence type="ECO:0000256" key="5">
    <source>
        <dbReference type="ARBA" id="ARBA00018046"/>
    </source>
</evidence>
<dbReference type="CDD" id="cd06457">
    <property type="entry name" value="M3A_MIP"/>
    <property type="match status" value="1"/>
</dbReference>
<evidence type="ECO:0000256" key="6">
    <source>
        <dbReference type="ARBA" id="ARBA00022670"/>
    </source>
</evidence>
<keyword evidence="9 15" id="KW-0862">Zinc</keyword>
<keyword evidence="8 15" id="KW-0378">Hydrolase</keyword>
<dbReference type="InterPro" id="IPR024079">
    <property type="entry name" value="MetalloPept_cat_dom_sf"/>
</dbReference>
<keyword evidence="11 15" id="KW-0482">Metalloprotease</keyword>
<comment type="cofactor">
    <cofactor evidence="15">
        <name>Zn(2+)</name>
        <dbReference type="ChEBI" id="CHEBI:29105"/>
    </cofactor>
    <text evidence="15">Binds 1 zinc ion.</text>
</comment>
<keyword evidence="7 15" id="KW-0479">Metal-binding</keyword>
<evidence type="ECO:0000256" key="9">
    <source>
        <dbReference type="ARBA" id="ARBA00022833"/>
    </source>
</evidence>
<dbReference type="FunFam" id="3.40.390.10:FF:000055">
    <property type="entry name" value="Related to mitochondrial intermediate peptidase"/>
    <property type="match status" value="1"/>
</dbReference>
<evidence type="ECO:0000256" key="7">
    <source>
        <dbReference type="ARBA" id="ARBA00022723"/>
    </source>
</evidence>
<gene>
    <name evidence="17" type="ORF">M422DRAFT_191609</name>
</gene>
<dbReference type="EMBL" id="KN837352">
    <property type="protein sequence ID" value="KIJ26908.1"/>
    <property type="molecule type" value="Genomic_DNA"/>
</dbReference>
<dbReference type="OrthoDB" id="17530at2759"/>
<evidence type="ECO:0000259" key="16">
    <source>
        <dbReference type="Pfam" id="PF01432"/>
    </source>
</evidence>
<dbReference type="Proteomes" id="UP000054279">
    <property type="component" value="Unassembled WGS sequence"/>
</dbReference>
<dbReference type="InterPro" id="IPR045090">
    <property type="entry name" value="Pept_M3A_M3B"/>
</dbReference>
<comment type="similarity">
    <text evidence="3 15">Belongs to the peptidase M3 family.</text>
</comment>
<evidence type="ECO:0000256" key="13">
    <source>
        <dbReference type="ARBA" id="ARBA00025208"/>
    </source>
</evidence>
<dbReference type="InterPro" id="IPR033851">
    <property type="entry name" value="M3A_MIP"/>
</dbReference>